<dbReference type="InterPro" id="IPR029058">
    <property type="entry name" value="AB_hydrolase_fold"/>
</dbReference>
<dbReference type="SUPFAM" id="SSF53474">
    <property type="entry name" value="alpha/beta-Hydrolases"/>
    <property type="match status" value="1"/>
</dbReference>
<dbReference type="STRING" id="43265.A0A545V806"/>
<keyword evidence="2" id="KW-0378">Hydrolase</keyword>
<dbReference type="AlphaFoldDB" id="A0A545V806"/>
<dbReference type="Proteomes" id="UP000315783">
    <property type="component" value="Unassembled WGS sequence"/>
</dbReference>
<dbReference type="OrthoDB" id="408373at2759"/>
<dbReference type="EMBL" id="SPUK01000004">
    <property type="protein sequence ID" value="TQV97842.1"/>
    <property type="molecule type" value="Genomic_DNA"/>
</dbReference>
<dbReference type="Pfam" id="PF12697">
    <property type="entry name" value="Abhydrolase_6"/>
    <property type="match status" value="1"/>
</dbReference>
<dbReference type="GO" id="GO:0016787">
    <property type="term" value="F:hydrolase activity"/>
    <property type="evidence" value="ECO:0007669"/>
    <property type="project" value="UniProtKB-KW"/>
</dbReference>
<dbReference type="InterPro" id="IPR000073">
    <property type="entry name" value="AB_hydrolase_1"/>
</dbReference>
<reference evidence="2 3" key="1">
    <citation type="journal article" date="2019" name="Appl. Microbiol. Biotechnol.">
        <title>Genome sequence of Isaria javanica and comparative genome analysis insights into family S53 peptidase evolution in fungal entomopathogens.</title>
        <authorList>
            <person name="Lin R."/>
            <person name="Zhang X."/>
            <person name="Xin B."/>
            <person name="Zou M."/>
            <person name="Gao Y."/>
            <person name="Qin F."/>
            <person name="Hu Q."/>
            <person name="Xie B."/>
            <person name="Cheng X."/>
        </authorList>
    </citation>
    <scope>NUCLEOTIDE SEQUENCE [LARGE SCALE GENOMIC DNA]</scope>
    <source>
        <strain evidence="2 3">IJ1G</strain>
    </source>
</reference>
<evidence type="ECO:0000313" key="3">
    <source>
        <dbReference type="Proteomes" id="UP000315783"/>
    </source>
</evidence>
<comment type="caution">
    <text evidence="2">The sequence shown here is derived from an EMBL/GenBank/DDBJ whole genome shotgun (WGS) entry which is preliminary data.</text>
</comment>
<gene>
    <name evidence="2" type="ORF">IF1G_03585</name>
</gene>
<proteinExistence type="predicted"/>
<protein>
    <submittedName>
        <fullName evidence="2">Alpha/beta hydrolase family domain-containing protein</fullName>
    </submittedName>
</protein>
<dbReference type="Gene3D" id="3.40.50.1820">
    <property type="entry name" value="alpha/beta hydrolase"/>
    <property type="match status" value="1"/>
</dbReference>
<accession>A0A545V806</accession>
<evidence type="ECO:0000259" key="1">
    <source>
        <dbReference type="Pfam" id="PF12697"/>
    </source>
</evidence>
<keyword evidence="3" id="KW-1185">Reference proteome</keyword>
<name>A0A545V806_9HYPO</name>
<organism evidence="2 3">
    <name type="scientific">Cordyceps javanica</name>
    <dbReference type="NCBI Taxonomy" id="43265"/>
    <lineage>
        <taxon>Eukaryota</taxon>
        <taxon>Fungi</taxon>
        <taxon>Dikarya</taxon>
        <taxon>Ascomycota</taxon>
        <taxon>Pezizomycotina</taxon>
        <taxon>Sordariomycetes</taxon>
        <taxon>Hypocreomycetidae</taxon>
        <taxon>Hypocreales</taxon>
        <taxon>Cordycipitaceae</taxon>
        <taxon>Cordyceps</taxon>
    </lineage>
</organism>
<evidence type="ECO:0000313" key="2">
    <source>
        <dbReference type="EMBL" id="TQV97842.1"/>
    </source>
</evidence>
<dbReference type="PANTHER" id="PTHR37017">
    <property type="entry name" value="AB HYDROLASE-1 DOMAIN-CONTAINING PROTEIN-RELATED"/>
    <property type="match status" value="1"/>
</dbReference>
<sequence>MHRPKAVLIVAGGWHVPVHYRKLMAALESRQIRTICETLPTNNNAVPPNATLYDDINFIKSIVAKEVAVGTHLTVVAHSWGGIVSSAALADFAVPRGSATGGVTDLVFISAFIPKEGESLVSILGGSLPPDIVTQGDILSWRDPIGRFYHDLSPQEALWAESLLVAHGTVVQYTPVDVQKVAWRTTPLTYVLCEDDHALPLDMQDMMVGRVESDGIPVKCFNIPSSHSPFLSMPERVADIVEEVMNQASQ</sequence>
<feature type="domain" description="AB hydrolase-1" evidence="1">
    <location>
        <begin position="7"/>
        <end position="239"/>
    </location>
</feature>
<dbReference type="PANTHER" id="PTHR37017:SF11">
    <property type="entry name" value="ESTERASE_LIPASE_THIOESTERASE DOMAIN-CONTAINING PROTEIN"/>
    <property type="match status" value="1"/>
</dbReference>
<dbReference type="InterPro" id="IPR052897">
    <property type="entry name" value="Sec-Metab_Biosynth_Hydrolase"/>
</dbReference>